<dbReference type="Proteomes" id="UP000265581">
    <property type="component" value="Unassembled WGS sequence"/>
</dbReference>
<proteinExistence type="predicted"/>
<accession>A0A371PCP1</accession>
<comment type="caution">
    <text evidence="1">The sequence shown here is derived from an EMBL/GenBank/DDBJ whole genome shotgun (WGS) entry which is preliminary data.</text>
</comment>
<reference evidence="1 2" key="1">
    <citation type="submission" date="2018-08" db="EMBL/GenBank/DDBJ databases">
        <title>Aeromicrobium sp. M2KJ-4, whole genome shotgun sequence.</title>
        <authorList>
            <person name="Tuo L."/>
        </authorList>
    </citation>
    <scope>NUCLEOTIDE SEQUENCE [LARGE SCALE GENOMIC DNA]</scope>
    <source>
        <strain evidence="1 2">M2KJ-4</strain>
    </source>
</reference>
<keyword evidence="2" id="KW-1185">Reference proteome</keyword>
<dbReference type="AlphaFoldDB" id="A0A371PCP1"/>
<evidence type="ECO:0000313" key="2">
    <source>
        <dbReference type="Proteomes" id="UP000265581"/>
    </source>
</evidence>
<gene>
    <name evidence="1" type="ORF">DX116_09285</name>
</gene>
<dbReference type="OrthoDB" id="3785744at2"/>
<evidence type="ECO:0000313" key="1">
    <source>
        <dbReference type="EMBL" id="REK73705.1"/>
    </source>
</evidence>
<organism evidence="1 2">
    <name type="scientific">Aeromicrobium endophyticum</name>
    <dbReference type="NCBI Taxonomy" id="2292704"/>
    <lineage>
        <taxon>Bacteria</taxon>
        <taxon>Bacillati</taxon>
        <taxon>Actinomycetota</taxon>
        <taxon>Actinomycetes</taxon>
        <taxon>Propionibacteriales</taxon>
        <taxon>Nocardioidaceae</taxon>
        <taxon>Aeromicrobium</taxon>
    </lineage>
</organism>
<sequence>MASVYFLDVPENRPVVEVAERSQQVHVTKNGPYFEISAAEPFEIDRRATGARHAVWYSCVAGIRGFRIAGWDKNSLRFEIQS</sequence>
<protein>
    <submittedName>
        <fullName evidence="1">Uncharacterized protein</fullName>
    </submittedName>
</protein>
<name>A0A371PCP1_9ACTN</name>
<dbReference type="EMBL" id="QUBR01000001">
    <property type="protein sequence ID" value="REK73705.1"/>
    <property type="molecule type" value="Genomic_DNA"/>
</dbReference>
<dbReference type="RefSeq" id="WP_119703815.1">
    <property type="nucleotide sequence ID" value="NZ_JBHSOI010000001.1"/>
</dbReference>